<feature type="region of interest" description="Disordered" evidence="1">
    <location>
        <begin position="13"/>
        <end position="35"/>
    </location>
</feature>
<proteinExistence type="predicted"/>
<evidence type="ECO:0000313" key="2">
    <source>
        <dbReference type="EMBL" id="GAA3587199.1"/>
    </source>
</evidence>
<keyword evidence="3" id="KW-1185">Reference proteome</keyword>
<sequence>MVRDGGELVVDGKQAHLSQDDHTHGQKHTVPDGSEGHAFPPLLYKRWTDTSGVKVQQSYVVDSDGWDHAELVEVCRLVLRVVRAGVAKYETDIPVADGEWPVEVAAAAEVLRGVAGRTGRVEKGGYAQTGLVRADAAAGGNEETWEAFVMFAPWAYDAGVWGEVGELVSLSDEGRSIAVRLDGDQVEAVGQVIGAARLVPEKEWRAVWKQRRRERRSSGGDG</sequence>
<protein>
    <submittedName>
        <fullName evidence="2">Uncharacterized protein</fullName>
    </submittedName>
</protein>
<comment type="caution">
    <text evidence="2">The sequence shown here is derived from an EMBL/GenBank/DDBJ whole genome shotgun (WGS) entry which is preliminary data.</text>
</comment>
<gene>
    <name evidence="2" type="ORF">GCM10022235_67480</name>
</gene>
<organism evidence="2 3">
    <name type="scientific">Kribbella ginsengisoli</name>
    <dbReference type="NCBI Taxonomy" id="363865"/>
    <lineage>
        <taxon>Bacteria</taxon>
        <taxon>Bacillati</taxon>
        <taxon>Actinomycetota</taxon>
        <taxon>Actinomycetes</taxon>
        <taxon>Propionibacteriales</taxon>
        <taxon>Kribbellaceae</taxon>
        <taxon>Kribbella</taxon>
    </lineage>
</organism>
<evidence type="ECO:0000256" key="1">
    <source>
        <dbReference type="SAM" id="MobiDB-lite"/>
    </source>
</evidence>
<dbReference type="EMBL" id="BAABAA010000013">
    <property type="protein sequence ID" value="GAA3587199.1"/>
    <property type="molecule type" value="Genomic_DNA"/>
</dbReference>
<reference evidence="3" key="1">
    <citation type="journal article" date="2019" name="Int. J. Syst. Evol. Microbiol.">
        <title>The Global Catalogue of Microorganisms (GCM) 10K type strain sequencing project: providing services to taxonomists for standard genome sequencing and annotation.</title>
        <authorList>
            <consortium name="The Broad Institute Genomics Platform"/>
            <consortium name="The Broad Institute Genome Sequencing Center for Infectious Disease"/>
            <person name="Wu L."/>
            <person name="Ma J."/>
        </authorList>
    </citation>
    <scope>NUCLEOTIDE SEQUENCE [LARGE SCALE GENOMIC DNA]</scope>
    <source>
        <strain evidence="3">JCM 16928</strain>
    </source>
</reference>
<evidence type="ECO:0000313" key="3">
    <source>
        <dbReference type="Proteomes" id="UP001501222"/>
    </source>
</evidence>
<dbReference type="Proteomes" id="UP001501222">
    <property type="component" value="Unassembled WGS sequence"/>
</dbReference>
<accession>A0ABP6YQG1</accession>
<name>A0ABP6YQG1_9ACTN</name>